<dbReference type="EMBL" id="SMKU01000025">
    <property type="protein sequence ID" value="TDD93857.1"/>
    <property type="molecule type" value="Genomic_DNA"/>
</dbReference>
<gene>
    <name evidence="8" type="ORF">E1298_08135</name>
</gene>
<keyword evidence="4 6" id="KW-0663">Pyridoxal phosphate</keyword>
<evidence type="ECO:0000256" key="4">
    <source>
        <dbReference type="ARBA" id="ARBA00022898"/>
    </source>
</evidence>
<feature type="modified residue" description="N6-(pyridoxal phosphate)lysine" evidence="6">
    <location>
        <position position="306"/>
    </location>
</feature>
<dbReference type="InterPro" id="IPR015424">
    <property type="entry name" value="PyrdxlP-dep_Trfase"/>
</dbReference>
<dbReference type="InterPro" id="IPR015421">
    <property type="entry name" value="PyrdxlP-dep_Trfase_major"/>
</dbReference>
<dbReference type="InterPro" id="IPR002129">
    <property type="entry name" value="PyrdxlP-dep_de-COase"/>
</dbReference>
<evidence type="ECO:0000256" key="1">
    <source>
        <dbReference type="ARBA" id="ARBA00001933"/>
    </source>
</evidence>
<dbReference type="Pfam" id="PF00282">
    <property type="entry name" value="Pyridoxal_deC"/>
    <property type="match status" value="1"/>
</dbReference>
<dbReference type="PANTHER" id="PTHR46101">
    <property type="match status" value="1"/>
</dbReference>
<dbReference type="GO" id="GO:0004058">
    <property type="term" value="F:aromatic-L-amino-acid decarboxylase activity"/>
    <property type="evidence" value="ECO:0007669"/>
    <property type="project" value="UniProtKB-ARBA"/>
</dbReference>
<comment type="similarity">
    <text evidence="2 7">Belongs to the group II decarboxylase family.</text>
</comment>
<dbReference type="GO" id="GO:0019752">
    <property type="term" value="P:carboxylic acid metabolic process"/>
    <property type="evidence" value="ECO:0007669"/>
    <property type="project" value="InterPro"/>
</dbReference>
<dbReference type="SUPFAM" id="SSF53383">
    <property type="entry name" value="PLP-dependent transferases"/>
    <property type="match status" value="1"/>
</dbReference>
<dbReference type="AlphaFoldDB" id="A0A4V2YYN1"/>
<comment type="caution">
    <text evidence="8">The sequence shown here is derived from an EMBL/GenBank/DDBJ whole genome shotgun (WGS) entry which is preliminary data.</text>
</comment>
<dbReference type="EC" id="4.1.1.22" evidence="8"/>
<dbReference type="NCBIfam" id="NF002748">
    <property type="entry name" value="PRK02769.1"/>
    <property type="match status" value="1"/>
</dbReference>
<evidence type="ECO:0000313" key="9">
    <source>
        <dbReference type="Proteomes" id="UP000294513"/>
    </source>
</evidence>
<protein>
    <submittedName>
        <fullName evidence="8">Histidine decarboxylase</fullName>
        <ecNumber evidence="8">4.1.1.22</ecNumber>
    </submittedName>
</protein>
<reference evidence="8 9" key="1">
    <citation type="submission" date="2019-03" db="EMBL/GenBank/DDBJ databases">
        <title>Draft genome sequences of novel Actinobacteria.</title>
        <authorList>
            <person name="Sahin N."/>
            <person name="Ay H."/>
            <person name="Saygin H."/>
        </authorList>
    </citation>
    <scope>NUCLEOTIDE SEQUENCE [LARGE SCALE GENOMIC DNA]</scope>
    <source>
        <strain evidence="8 9">H3C3</strain>
    </source>
</reference>
<evidence type="ECO:0000256" key="3">
    <source>
        <dbReference type="ARBA" id="ARBA00022793"/>
    </source>
</evidence>
<dbReference type="Gene3D" id="3.40.640.10">
    <property type="entry name" value="Type I PLP-dependent aspartate aminotransferase-like (Major domain)"/>
    <property type="match status" value="1"/>
</dbReference>
<keyword evidence="9" id="KW-1185">Reference proteome</keyword>
<evidence type="ECO:0000256" key="7">
    <source>
        <dbReference type="RuleBase" id="RU000382"/>
    </source>
</evidence>
<keyword evidence="3" id="KW-0210">Decarboxylase</keyword>
<dbReference type="InterPro" id="IPR051151">
    <property type="entry name" value="Group_II_Decarboxylase"/>
</dbReference>
<sequence length="446" mass="48413">MDMTNSSAVVDSRCSVMFHPVSTDRASAGRVDGPGPGRPWSAVMNSREHDDYATEGMPPPLSPDSGDLKITDGPAPGAGRSDDELLRRIAEWGIERRQWLVGFPVNLDFDYRPLADFLAVSLNNVGSPYTPSGYQMSTKPFERAVLDFFAGVAGAEPGEVEGYITNGGTESNIFGVRLGIRRYPDAVFYASADAHYSVDKFAALFSMDVTKVDVGADGGMDIEALADACRRHPGRPAVVLATVGTTMTGAADDVAAIRPALRRAGVERLHLHVDGAFGGLIVPFIDGYGPWAFDAGADSVAVSGHKMIGLPVPSGIVLARREQLEGVRHYLPQVDTDDHTLTGSRNGLNPLLIWWALRRLGRDGLAERARHCLDIAEYAERLLAAGGAEPRRCPHSVIVSFDRPSERVLRDWHLLDSGDRTHFVAMPHITRDHVERLCRDLGGARR</sequence>
<comment type="cofactor">
    <cofactor evidence="1 6 7">
        <name>pyridoxal 5'-phosphate</name>
        <dbReference type="ChEBI" id="CHEBI:597326"/>
    </cofactor>
</comment>
<organism evidence="8 9">
    <name type="scientific">Actinomadura rubrisoli</name>
    <dbReference type="NCBI Taxonomy" id="2530368"/>
    <lineage>
        <taxon>Bacteria</taxon>
        <taxon>Bacillati</taxon>
        <taxon>Actinomycetota</taxon>
        <taxon>Actinomycetes</taxon>
        <taxon>Streptosporangiales</taxon>
        <taxon>Thermomonosporaceae</taxon>
        <taxon>Actinomadura</taxon>
    </lineage>
</organism>
<evidence type="ECO:0000313" key="8">
    <source>
        <dbReference type="EMBL" id="TDD93857.1"/>
    </source>
</evidence>
<evidence type="ECO:0000256" key="2">
    <source>
        <dbReference type="ARBA" id="ARBA00009533"/>
    </source>
</evidence>
<dbReference type="Proteomes" id="UP000294513">
    <property type="component" value="Unassembled WGS sequence"/>
</dbReference>
<dbReference type="PANTHER" id="PTHR46101:SF2">
    <property type="entry name" value="SERINE DECARBOXYLASE"/>
    <property type="match status" value="1"/>
</dbReference>
<accession>A0A4V2YYN1</accession>
<dbReference type="GO" id="GO:0004398">
    <property type="term" value="F:histidine decarboxylase activity"/>
    <property type="evidence" value="ECO:0007669"/>
    <property type="project" value="UniProtKB-EC"/>
</dbReference>
<keyword evidence="5 7" id="KW-0456">Lyase</keyword>
<proteinExistence type="inferred from homology"/>
<name>A0A4V2YYN1_9ACTN</name>
<dbReference type="GO" id="GO:0030170">
    <property type="term" value="F:pyridoxal phosphate binding"/>
    <property type="evidence" value="ECO:0007669"/>
    <property type="project" value="InterPro"/>
</dbReference>
<dbReference type="OrthoDB" id="3335676at2"/>
<evidence type="ECO:0000256" key="5">
    <source>
        <dbReference type="ARBA" id="ARBA00023239"/>
    </source>
</evidence>
<evidence type="ECO:0000256" key="6">
    <source>
        <dbReference type="PIRSR" id="PIRSR602129-50"/>
    </source>
</evidence>